<feature type="compositionally biased region" description="Low complexity" evidence="1">
    <location>
        <begin position="179"/>
        <end position="203"/>
    </location>
</feature>
<feature type="compositionally biased region" description="Polar residues" evidence="1">
    <location>
        <begin position="453"/>
        <end position="490"/>
    </location>
</feature>
<feature type="compositionally biased region" description="Polar residues" evidence="1">
    <location>
        <begin position="215"/>
        <end position="228"/>
    </location>
</feature>
<comment type="caution">
    <text evidence="2">The sequence shown here is derived from an EMBL/GenBank/DDBJ whole genome shotgun (WGS) entry which is preliminary data.</text>
</comment>
<feature type="compositionally biased region" description="Low complexity" evidence="1">
    <location>
        <begin position="343"/>
        <end position="354"/>
    </location>
</feature>
<feature type="compositionally biased region" description="Polar residues" evidence="1">
    <location>
        <begin position="243"/>
        <end position="260"/>
    </location>
</feature>
<feature type="compositionally biased region" description="Pro residues" evidence="1">
    <location>
        <begin position="30"/>
        <end position="40"/>
    </location>
</feature>
<organism evidence="2 3">
    <name type="scientific">Orbilia ellipsospora</name>
    <dbReference type="NCBI Taxonomy" id="2528407"/>
    <lineage>
        <taxon>Eukaryota</taxon>
        <taxon>Fungi</taxon>
        <taxon>Dikarya</taxon>
        <taxon>Ascomycota</taxon>
        <taxon>Pezizomycotina</taxon>
        <taxon>Orbiliomycetes</taxon>
        <taxon>Orbiliales</taxon>
        <taxon>Orbiliaceae</taxon>
        <taxon>Orbilia</taxon>
    </lineage>
</organism>
<dbReference type="AlphaFoldDB" id="A0AAV9X8Q3"/>
<feature type="compositionally biased region" description="Low complexity" evidence="1">
    <location>
        <begin position="407"/>
        <end position="420"/>
    </location>
</feature>
<evidence type="ECO:0000256" key="1">
    <source>
        <dbReference type="SAM" id="MobiDB-lite"/>
    </source>
</evidence>
<feature type="region of interest" description="Disordered" evidence="1">
    <location>
        <begin position="724"/>
        <end position="746"/>
    </location>
</feature>
<dbReference type="EMBL" id="JAVHJO010000007">
    <property type="protein sequence ID" value="KAK6538445.1"/>
    <property type="molecule type" value="Genomic_DNA"/>
</dbReference>
<feature type="compositionally biased region" description="Pro residues" evidence="1">
    <location>
        <begin position="303"/>
        <end position="313"/>
    </location>
</feature>
<feature type="region of interest" description="Disordered" evidence="1">
    <location>
        <begin position="1"/>
        <end position="103"/>
    </location>
</feature>
<feature type="region of interest" description="Disordered" evidence="1">
    <location>
        <begin position="453"/>
        <end position="527"/>
    </location>
</feature>
<proteinExistence type="predicted"/>
<sequence length="746" mass="80806">MSLRHTLRTLLNGPQTQEPAGQYGYAPNQQQPPPSLPPSQPQSHYGAPQYGQSHPPFGYPQGQALPQPQFQAPPQAQIHNPIPQGPPVHANPYAPPPHQHHAVPLAAQTQQPYAGAGYPQPHFQQPAMNYTPAPHQAPFDHTAKPTPMNQHFQPPAIGGYNNINNNTHFGGPQNPHVYQPQFSAPPVQQAQPQTQAQPQAFPSQFPPLSPGAPSIQGQPQGPHITSNLHYVPPSAAPAANSNTHPQQTPGTPQFAPQNSPIKPISHEQFSQNQYAPPPSFSQPSTVPNSPFLPNGQRISSPIPQTPTFPPPPSTFSESNVNPNLNYQPAPPPYAPVSAEDPSQRLPQQPLRQSSFGTENKSAMPGPTLQEEPLGQPQQPSQQPPQQSPQQSPQQPPQTPSHKPSENLASTSDLSSTAHSSIQAASPLTSDLPLDTPSGIIHPSMLKQWSRTNTLNSGKLSNPPAVQSAETSNPPSAQSTKTSDAPPVQTQPSPKPPSPKPPSPKFFSSGLPPHSAYPGGKGHRPQASVSRSFTFAKKNADGSPNWSGILLTIDGVAAETLTRFIDGMYNLAGKEEDPLGLTPDQIRVLFEQLDISDDKNHPKRLRLVAEKMNHSDPVAFVNTNLIQCYTIFDLTYITEPNLMPIVTREGFQQYIISQVLIDPSAMHTKFNRYLANHGHELIDPPTKKPFGRIEIDRNCFPAAPNDQYVAREKKQNEALLAIEAANNNDGSPPGNQGGFKHQSSWGI</sequence>
<keyword evidence="3" id="KW-1185">Reference proteome</keyword>
<reference evidence="2 3" key="1">
    <citation type="submission" date="2019-10" db="EMBL/GenBank/DDBJ databases">
        <authorList>
            <person name="Palmer J.M."/>
        </authorList>
    </citation>
    <scope>NUCLEOTIDE SEQUENCE [LARGE SCALE GENOMIC DNA]</scope>
    <source>
        <strain evidence="2 3">TWF694</strain>
    </source>
</reference>
<feature type="region of interest" description="Disordered" evidence="1">
    <location>
        <begin position="165"/>
        <end position="440"/>
    </location>
</feature>
<accession>A0AAV9X8Q3</accession>
<feature type="compositionally biased region" description="Low complexity" evidence="1">
    <location>
        <begin position="60"/>
        <end position="77"/>
    </location>
</feature>
<dbReference type="Proteomes" id="UP001365542">
    <property type="component" value="Unassembled WGS sequence"/>
</dbReference>
<feature type="compositionally biased region" description="Polar residues" evidence="1">
    <location>
        <begin position="317"/>
        <end position="326"/>
    </location>
</feature>
<gene>
    <name evidence="2" type="ORF">TWF694_010030</name>
</gene>
<evidence type="ECO:0000313" key="3">
    <source>
        <dbReference type="Proteomes" id="UP001365542"/>
    </source>
</evidence>
<evidence type="ECO:0000313" key="2">
    <source>
        <dbReference type="EMBL" id="KAK6538445.1"/>
    </source>
</evidence>
<name>A0AAV9X8Q3_9PEZI</name>
<protein>
    <submittedName>
        <fullName evidence="2">Uncharacterized protein</fullName>
    </submittedName>
</protein>
<feature type="compositionally biased region" description="Low complexity" evidence="1">
    <location>
        <begin position="232"/>
        <end position="242"/>
    </location>
</feature>
<feature type="region of interest" description="Disordered" evidence="1">
    <location>
        <begin position="112"/>
        <end position="131"/>
    </location>
</feature>
<feature type="compositionally biased region" description="Pro residues" evidence="1">
    <location>
        <begin position="492"/>
        <end position="503"/>
    </location>
</feature>